<proteinExistence type="inferred from homology"/>
<dbReference type="InterPro" id="IPR029058">
    <property type="entry name" value="AB_hydrolase_fold"/>
</dbReference>
<evidence type="ECO:0000313" key="6">
    <source>
        <dbReference type="EMBL" id="NYG35956.1"/>
    </source>
</evidence>
<dbReference type="InterPro" id="IPR000073">
    <property type="entry name" value="AB_hydrolase_1"/>
</dbReference>
<keyword evidence="2" id="KW-0732">Signal</keyword>
<reference evidence="6 7" key="1">
    <citation type="submission" date="2020-07" db="EMBL/GenBank/DDBJ databases">
        <title>Sequencing the genomes of 1000 actinobacteria strains.</title>
        <authorList>
            <person name="Klenk H.-P."/>
        </authorList>
    </citation>
    <scope>NUCLEOTIDE SEQUENCE [LARGE SCALE GENOMIC DNA]</scope>
    <source>
        <strain evidence="6 7">DSM 24723</strain>
    </source>
</reference>
<feature type="domain" description="Peptidase S33 tripeptidyl aminopeptidase-like C-terminal" evidence="5">
    <location>
        <begin position="417"/>
        <end position="516"/>
    </location>
</feature>
<dbReference type="SUPFAM" id="SSF53474">
    <property type="entry name" value="alpha/beta-Hydrolases"/>
    <property type="match status" value="1"/>
</dbReference>
<evidence type="ECO:0000256" key="3">
    <source>
        <dbReference type="ARBA" id="ARBA00022801"/>
    </source>
</evidence>
<name>A0A852WYP5_9MICO</name>
<evidence type="ECO:0000259" key="5">
    <source>
        <dbReference type="Pfam" id="PF08386"/>
    </source>
</evidence>
<dbReference type="RefSeq" id="WP_179461539.1">
    <property type="nucleotide sequence ID" value="NZ_JACBZX010000001.1"/>
</dbReference>
<comment type="similarity">
    <text evidence="1">Belongs to the peptidase S33 family.</text>
</comment>
<evidence type="ECO:0000256" key="2">
    <source>
        <dbReference type="ARBA" id="ARBA00022729"/>
    </source>
</evidence>
<organism evidence="6 7">
    <name type="scientific">Janibacter alkaliphilus</name>
    <dbReference type="NCBI Taxonomy" id="1069963"/>
    <lineage>
        <taxon>Bacteria</taxon>
        <taxon>Bacillati</taxon>
        <taxon>Actinomycetota</taxon>
        <taxon>Actinomycetes</taxon>
        <taxon>Micrococcales</taxon>
        <taxon>Intrasporangiaceae</taxon>
        <taxon>Janibacter</taxon>
    </lineage>
</organism>
<accession>A0A852WYP5</accession>
<evidence type="ECO:0000313" key="7">
    <source>
        <dbReference type="Proteomes" id="UP000592181"/>
    </source>
</evidence>
<dbReference type="InterPro" id="IPR051601">
    <property type="entry name" value="Serine_prot/Carboxylest_S33"/>
</dbReference>
<dbReference type="EMBL" id="JACBZX010000001">
    <property type="protein sequence ID" value="NYG35956.1"/>
    <property type="molecule type" value="Genomic_DNA"/>
</dbReference>
<gene>
    <name evidence="6" type="ORF">BJY28_000425</name>
</gene>
<keyword evidence="7" id="KW-1185">Reference proteome</keyword>
<dbReference type="Gene3D" id="3.40.50.1820">
    <property type="entry name" value="alpha/beta hydrolase"/>
    <property type="match status" value="1"/>
</dbReference>
<evidence type="ECO:0000256" key="1">
    <source>
        <dbReference type="ARBA" id="ARBA00010088"/>
    </source>
</evidence>
<keyword evidence="3" id="KW-0378">Hydrolase</keyword>
<dbReference type="Pfam" id="PF00561">
    <property type="entry name" value="Abhydrolase_1"/>
    <property type="match status" value="1"/>
</dbReference>
<sequence>MPHPRRPHRASRRAGRRVGRGLLAGTTVAALVAVAGCSVFEDEGPEPTSIASGEAAIPEGAEEIYDQQLSWSDCDGEQCAELTVPVDWDEPDGETIEVALLKAEATGDAIGSLVVNPGGPGGSGVDYARYADYIVSPQVRRAYDVVGFDPRGVSRSAPVDCLSDGELDDFLGMDPTPDDEAERTAAQEAAADLGEQCQAETGELLGHVATEDVARDMDVLRHVLGDRQLTYLGKSYGTYLGTVYAELFPENVGRFVLDGAVAPDLTSAEQTIGQATGFDRATRAWAQACVEDGCELGESEQEVIDTMLATLEGLDADPLPGAGGVELTEGWGTVGVAQAMYEQGLWSELNDALVAVQQGDGEPLGQLSLQYARRNADGSYSSNIMEAIYAVNCLDHPEETGEDARQELIERAEEEAPIWGRFMVGTSSVCGEWPIEPVSQPREIAAEGAAPILVVGTTRDPATPYEWAERLDAQLADSALLTLEGDGHTAYMRSNSCIDAAVDDYLLTGELPAPDARTCSS</sequence>
<dbReference type="InterPro" id="IPR013595">
    <property type="entry name" value="Pept_S33_TAP-like_C"/>
</dbReference>
<dbReference type="AlphaFoldDB" id="A0A852WYP5"/>
<comment type="caution">
    <text evidence="6">The sequence shown here is derived from an EMBL/GenBank/DDBJ whole genome shotgun (WGS) entry which is preliminary data.</text>
</comment>
<evidence type="ECO:0000259" key="4">
    <source>
        <dbReference type="Pfam" id="PF00561"/>
    </source>
</evidence>
<dbReference type="Pfam" id="PF08386">
    <property type="entry name" value="Abhydrolase_4"/>
    <property type="match status" value="1"/>
</dbReference>
<dbReference type="PANTHER" id="PTHR43248:SF29">
    <property type="entry name" value="TRIPEPTIDYL AMINOPEPTIDASE"/>
    <property type="match status" value="1"/>
</dbReference>
<dbReference type="PANTHER" id="PTHR43248">
    <property type="entry name" value="2-SUCCINYL-6-HYDROXY-2,4-CYCLOHEXADIENE-1-CARBOXYLATE SYNTHASE"/>
    <property type="match status" value="1"/>
</dbReference>
<dbReference type="Proteomes" id="UP000592181">
    <property type="component" value="Unassembled WGS sequence"/>
</dbReference>
<feature type="domain" description="AB hydrolase-1" evidence="4">
    <location>
        <begin position="113"/>
        <end position="293"/>
    </location>
</feature>
<protein>
    <submittedName>
        <fullName evidence="6">Pimeloyl-ACP methyl ester carboxylesterase</fullName>
    </submittedName>
</protein>
<dbReference type="GO" id="GO:0016787">
    <property type="term" value="F:hydrolase activity"/>
    <property type="evidence" value="ECO:0007669"/>
    <property type="project" value="UniProtKB-KW"/>
</dbReference>